<dbReference type="AlphaFoldDB" id="A0A8J2ZA57"/>
<evidence type="ECO:0000256" key="6">
    <source>
        <dbReference type="ARBA" id="ARBA00022989"/>
    </source>
</evidence>
<dbReference type="PANTHER" id="PTHR43867:SF4">
    <property type="entry name" value="BETA-(1-3)-GLUCOSYL TRANSFERASE"/>
    <property type="match status" value="1"/>
</dbReference>
<dbReference type="Proteomes" id="UP000597507">
    <property type="component" value="Unassembled WGS sequence"/>
</dbReference>
<comment type="caution">
    <text evidence="14">The sequence shown here is derived from an EMBL/GenBank/DDBJ whole genome shotgun (WGS) entry which is preliminary data.</text>
</comment>
<dbReference type="EMBL" id="BMKS01000004">
    <property type="protein sequence ID" value="GGG29323.1"/>
    <property type="molecule type" value="Genomic_DNA"/>
</dbReference>
<feature type="transmembrane region" description="Helical" evidence="13">
    <location>
        <begin position="812"/>
        <end position="835"/>
    </location>
</feature>
<keyword evidence="3 14" id="KW-0808">Transferase</keyword>
<evidence type="ECO:0000256" key="11">
    <source>
        <dbReference type="ARBA" id="ARBA00078564"/>
    </source>
</evidence>
<evidence type="ECO:0000313" key="14">
    <source>
        <dbReference type="EMBL" id="GGG29323.1"/>
    </source>
</evidence>
<organism evidence="14 15">
    <name type="scientific">Caldovatus sediminis</name>
    <dbReference type="NCBI Taxonomy" id="2041189"/>
    <lineage>
        <taxon>Bacteria</taxon>
        <taxon>Pseudomonadati</taxon>
        <taxon>Pseudomonadota</taxon>
        <taxon>Alphaproteobacteria</taxon>
        <taxon>Acetobacterales</taxon>
        <taxon>Roseomonadaceae</taxon>
        <taxon>Caldovatus</taxon>
    </lineage>
</organism>
<comment type="subcellular location">
    <subcellularLocation>
        <location evidence="1">Membrane</location>
        <topology evidence="1">Multi-pass membrane protein</topology>
    </subcellularLocation>
</comment>
<evidence type="ECO:0000256" key="3">
    <source>
        <dbReference type="ARBA" id="ARBA00022679"/>
    </source>
</evidence>
<dbReference type="SUPFAM" id="SSF51445">
    <property type="entry name" value="(Trans)glycosidases"/>
    <property type="match status" value="1"/>
</dbReference>
<feature type="transmembrane region" description="Helical" evidence="13">
    <location>
        <begin position="863"/>
        <end position="883"/>
    </location>
</feature>
<feature type="transmembrane region" description="Helical" evidence="13">
    <location>
        <begin position="378"/>
        <end position="397"/>
    </location>
</feature>
<feature type="transmembrane region" description="Helical" evidence="13">
    <location>
        <begin position="774"/>
        <end position="800"/>
    </location>
</feature>
<dbReference type="GO" id="GO:0005886">
    <property type="term" value="C:plasma membrane"/>
    <property type="evidence" value="ECO:0007669"/>
    <property type="project" value="TreeGrafter"/>
</dbReference>
<evidence type="ECO:0000256" key="1">
    <source>
        <dbReference type="ARBA" id="ARBA00004141"/>
    </source>
</evidence>
<keyword evidence="5" id="KW-0460">Magnesium</keyword>
<evidence type="ECO:0000313" key="15">
    <source>
        <dbReference type="Proteomes" id="UP000597507"/>
    </source>
</evidence>
<keyword evidence="6 13" id="KW-1133">Transmembrane helix</keyword>
<evidence type="ECO:0000256" key="10">
    <source>
        <dbReference type="ARBA" id="ARBA00068721"/>
    </source>
</evidence>
<evidence type="ECO:0000256" key="9">
    <source>
        <dbReference type="ARBA" id="ARBA00066964"/>
    </source>
</evidence>
<dbReference type="RefSeq" id="WP_308421477.1">
    <property type="nucleotide sequence ID" value="NZ_BMKS01000004.1"/>
</dbReference>
<evidence type="ECO:0000256" key="7">
    <source>
        <dbReference type="ARBA" id="ARBA00023136"/>
    </source>
</evidence>
<feature type="transmembrane region" description="Helical" evidence="13">
    <location>
        <begin position="409"/>
        <end position="433"/>
    </location>
</feature>
<feature type="region of interest" description="Disordered" evidence="12">
    <location>
        <begin position="1"/>
        <end position="22"/>
    </location>
</feature>
<evidence type="ECO:0000256" key="13">
    <source>
        <dbReference type="SAM" id="Phobius"/>
    </source>
</evidence>
<keyword evidence="15" id="KW-1185">Reference proteome</keyword>
<dbReference type="Gene3D" id="3.20.20.80">
    <property type="entry name" value="Glycosidases"/>
    <property type="match status" value="1"/>
</dbReference>
<evidence type="ECO:0000256" key="2">
    <source>
        <dbReference type="ARBA" id="ARBA00022676"/>
    </source>
</evidence>
<proteinExistence type="predicted"/>
<keyword evidence="2" id="KW-0328">Glycosyltransferase</keyword>
<evidence type="ECO:0000256" key="4">
    <source>
        <dbReference type="ARBA" id="ARBA00022692"/>
    </source>
</evidence>
<protein>
    <recommendedName>
        <fullName evidence="10">Beta-monoglucosyldiacylglycerol synthase</fullName>
        <ecNumber evidence="9">2.4.1.336</ecNumber>
    </recommendedName>
    <alternativeName>
        <fullName evidence="11">UDP-glucose:1,2-diacylglycerol 3-beta-D-glucosyltransferase</fullName>
    </alternativeName>
</protein>
<dbReference type="FunFam" id="3.90.550.10:FF:000164">
    <property type="entry name" value="Beta-(1-3)-glucosyl transferase"/>
    <property type="match status" value="1"/>
</dbReference>
<keyword evidence="7 13" id="KW-0472">Membrane</keyword>
<reference evidence="14 15" key="1">
    <citation type="journal article" date="2014" name="Int. J. Syst. Evol. Microbiol.">
        <title>Complete genome sequence of Corynebacterium casei LMG S-19264T (=DSM 44701T), isolated from a smear-ripened cheese.</title>
        <authorList>
            <consortium name="US DOE Joint Genome Institute (JGI-PGF)"/>
            <person name="Walter F."/>
            <person name="Albersmeier A."/>
            <person name="Kalinowski J."/>
            <person name="Ruckert C."/>
        </authorList>
    </citation>
    <scope>NUCLEOTIDE SEQUENCE [LARGE SCALE GENOMIC DNA]</scope>
    <source>
        <strain evidence="14 15">CGMCC 1.16330</strain>
    </source>
</reference>
<dbReference type="GO" id="GO:0016758">
    <property type="term" value="F:hexosyltransferase activity"/>
    <property type="evidence" value="ECO:0007669"/>
    <property type="project" value="TreeGrafter"/>
</dbReference>
<dbReference type="EC" id="2.4.1.336" evidence="9"/>
<dbReference type="InterPro" id="IPR050321">
    <property type="entry name" value="Glycosyltr_2/OpgH_subfam"/>
</dbReference>
<feature type="transmembrane region" description="Helical" evidence="13">
    <location>
        <begin position="889"/>
        <end position="912"/>
    </location>
</feature>
<feature type="transmembrane region" description="Helical" evidence="13">
    <location>
        <begin position="347"/>
        <end position="366"/>
    </location>
</feature>
<comment type="catalytic activity">
    <reaction evidence="8">
        <text>a 1,2-diacyl-sn-glycerol + UDP-alpha-D-glucose = a 1,2-diacyl-3-O-(beta-D-glucopyranosyl)-sn-glycerol + UDP + H(+)</text>
        <dbReference type="Rhea" id="RHEA:17285"/>
        <dbReference type="ChEBI" id="CHEBI:15378"/>
        <dbReference type="ChEBI" id="CHEBI:17815"/>
        <dbReference type="ChEBI" id="CHEBI:58223"/>
        <dbReference type="ChEBI" id="CHEBI:58885"/>
        <dbReference type="ChEBI" id="CHEBI:75799"/>
        <dbReference type="EC" id="2.4.1.336"/>
    </reaction>
</comment>
<name>A0A8J2ZA57_9PROT</name>
<dbReference type="PANTHER" id="PTHR43867">
    <property type="entry name" value="CELLULOSE SYNTHASE CATALYTIC SUBUNIT A [UDP-FORMING]"/>
    <property type="match status" value="1"/>
</dbReference>
<accession>A0A8J2ZA57</accession>
<evidence type="ECO:0000256" key="12">
    <source>
        <dbReference type="SAM" id="MobiDB-lite"/>
    </source>
</evidence>
<gene>
    <name evidence="14" type="primary">ndvB</name>
    <name evidence="14" type="ORF">GCM10010964_16460</name>
</gene>
<sequence>MTASFRAGLPPRGTTDGLSRPMRAARAPGRWRSGLLHPATLLALALVAALHLGAWWAWNRPATAVPDFRGTVAGLAFAPYQRGQGAESGPPPSAEEIESDLRRVAPLTRRIRTYSVQQGLERIPAIAEAAGLDLRVTLGAWLDGRPARDRAEIARLVETARRSRNVDRLLVGNEAVLRGDLTPAQLIARIAEVRRAGVRQPISTAEPWHVWLDHPELGAAVDFVTIHLLPYWEGVPVADALRYVLDRYEAVAARFPGKPIVIGEVGWPSNGVDIRAARASRINQAAFLRGFFVEAERRGLDYYVMEAFDQPWKVSFEGRAAGHWGMFDLDRAPKWPLAGPVWETPDWPAWAAGATLSAFLAGLFLLARRPDIRLAGKLMLAALAQLFVAGTTLTLLAMSETYLSPAAGIVWGLLVAGQLLLLALLLSDSFELAETVFGRRWKRRWPALPAPAGARLPKVSIHLPICNEPPAMVARTLDALAGLDYPDFEVLVVDNNTRDPALWEPVERHCARLGPRFRFFHLGRWPGYKAGALNFALRETAPDAAIVGVLDSDYVVAPDWLRRMVPFFDDPKVGFTQNPQDYRDAGESPFKRMMYWEYAGFFRCGMVTRNERNAIVQHGTMTLIRRAALEAAGGWAEWCICEDSELGLRLMRQGWEAVYVPESLGLGLMPDDFAAYRKQRHRWAYGAMQIVKAHLGALLDPFRRELTRGQRWHFVMGWMPWIGDALGLMFVLLGLAWSAGLVFAMPWAEAALGSLAHALGLSPTAEPVRFGTRFEFPILLFLLPSLGLFAFKLFQILALYAARVPCGWRDRIGAAVAGLALTHTIGKAVIAGLFTRRAPFLRTPKMENAPALVQGLAMARQELALLLLLWGAALGVTLVHKAATWEAVLWSVILLVQSVPYAAAVTVSLVAAMPARRRKAPAGSPGAVALASGGAGVAVACTGAAPRRRGALTGGAAWAGRRLAGRAP</sequence>
<evidence type="ECO:0000256" key="5">
    <source>
        <dbReference type="ARBA" id="ARBA00022842"/>
    </source>
</evidence>
<feature type="transmembrane region" description="Helical" evidence="13">
    <location>
        <begin position="743"/>
        <end position="762"/>
    </location>
</feature>
<evidence type="ECO:0000256" key="8">
    <source>
        <dbReference type="ARBA" id="ARBA00053004"/>
    </source>
</evidence>
<dbReference type="SUPFAM" id="SSF53448">
    <property type="entry name" value="Nucleotide-diphospho-sugar transferases"/>
    <property type="match status" value="1"/>
</dbReference>
<dbReference type="Pfam" id="PF13641">
    <property type="entry name" value="Glyco_tranf_2_3"/>
    <property type="match status" value="1"/>
</dbReference>
<dbReference type="Gene3D" id="3.90.550.10">
    <property type="entry name" value="Spore Coat Polysaccharide Biosynthesis Protein SpsA, Chain A"/>
    <property type="match status" value="1"/>
</dbReference>
<dbReference type="InterPro" id="IPR017853">
    <property type="entry name" value="GH"/>
</dbReference>
<feature type="transmembrane region" description="Helical" evidence="13">
    <location>
        <begin position="35"/>
        <end position="58"/>
    </location>
</feature>
<keyword evidence="4 13" id="KW-0812">Transmembrane</keyword>
<dbReference type="InterPro" id="IPR029044">
    <property type="entry name" value="Nucleotide-diphossugar_trans"/>
</dbReference>
<feature type="transmembrane region" description="Helical" evidence="13">
    <location>
        <begin position="712"/>
        <end position="737"/>
    </location>
</feature>